<feature type="transmembrane region" description="Helical" evidence="3">
    <location>
        <begin position="64"/>
        <end position="83"/>
    </location>
</feature>
<dbReference type="PANTHER" id="PTHR22946">
    <property type="entry name" value="DIENELACTONE HYDROLASE DOMAIN-CONTAINING PROTEIN-RELATED"/>
    <property type="match status" value="1"/>
</dbReference>
<dbReference type="Gene3D" id="3.40.50.1820">
    <property type="entry name" value="alpha/beta hydrolase"/>
    <property type="match status" value="1"/>
</dbReference>
<accession>A0A4Q4Z6Q5</accession>
<dbReference type="GO" id="GO:0052689">
    <property type="term" value="F:carboxylic ester hydrolase activity"/>
    <property type="evidence" value="ECO:0007669"/>
    <property type="project" value="UniProtKB-ARBA"/>
</dbReference>
<feature type="transmembrane region" description="Helical" evidence="3">
    <location>
        <begin position="95"/>
        <end position="116"/>
    </location>
</feature>
<dbReference type="EMBL" id="SDKM01000033">
    <property type="protein sequence ID" value="RYP83412.1"/>
    <property type="molecule type" value="Genomic_DNA"/>
</dbReference>
<sequence length="414" mass="43364">MDVGRATFVGAVAVLAVHVVDDSFVQPEPGTSAADHWVAGLATLGLLGLAVWGYGVVRPGARAVIALLLGLFALVVSGEAWQAARSDAGASGDDWTGLLVLPAGIVLIGLAAVLLWRSRRTDDRRLRRYVRRAGITVAAVLLLGYVVLPFLLTYGYTHVGTGEVAGDLGDHEHTEVTLTTSDGIDLNGTYVPSRNGAAVIAFPGRGPGHDAARFLADAGYGVLLYDRRGASGNEGDPNALGWGGVPDVEAGVAFLRDRPEVDPDRIGGIGFSVGGELLLETAAGNEDLRAVVSEGAGIRSTREAVALPGMEKWLELPVWTSTTLGTALFSGHLPPEGLQDLVPSIAPRPLLLIYAARGQGGERLTEEYFAAAGQPKQLWKTDSSHTAGYDSDPDGYARRVLAFFDDALLAGPSQ</sequence>
<comment type="caution">
    <text evidence="5">The sequence shown here is derived from an EMBL/GenBank/DDBJ whole genome shotgun (WGS) entry which is preliminary data.</text>
</comment>
<evidence type="ECO:0000256" key="2">
    <source>
        <dbReference type="ARBA" id="ARBA00022801"/>
    </source>
</evidence>
<name>A0A4Q4Z6Q5_9ACTN</name>
<dbReference type="PANTHER" id="PTHR22946:SF9">
    <property type="entry name" value="POLYKETIDE TRANSFERASE AF380"/>
    <property type="match status" value="1"/>
</dbReference>
<dbReference type="InterPro" id="IPR050261">
    <property type="entry name" value="FrsA_esterase"/>
</dbReference>
<dbReference type="Proteomes" id="UP000295198">
    <property type="component" value="Unassembled WGS sequence"/>
</dbReference>
<dbReference type="InterPro" id="IPR029058">
    <property type="entry name" value="AB_hydrolase_fold"/>
</dbReference>
<evidence type="ECO:0000313" key="6">
    <source>
        <dbReference type="Proteomes" id="UP000295198"/>
    </source>
</evidence>
<keyword evidence="3" id="KW-0472">Membrane</keyword>
<evidence type="ECO:0000256" key="1">
    <source>
        <dbReference type="ARBA" id="ARBA00008645"/>
    </source>
</evidence>
<feature type="domain" description="Xaa-Pro dipeptidyl-peptidase-like" evidence="4">
    <location>
        <begin position="195"/>
        <end position="336"/>
    </location>
</feature>
<dbReference type="AlphaFoldDB" id="A0A4Q4Z6Q5"/>
<evidence type="ECO:0000259" key="4">
    <source>
        <dbReference type="Pfam" id="PF02129"/>
    </source>
</evidence>
<keyword evidence="6" id="KW-1185">Reference proteome</keyword>
<dbReference type="Pfam" id="PF02129">
    <property type="entry name" value="Peptidase_S15"/>
    <property type="match status" value="1"/>
</dbReference>
<evidence type="ECO:0000313" key="5">
    <source>
        <dbReference type="EMBL" id="RYP83412.1"/>
    </source>
</evidence>
<keyword evidence="3" id="KW-1133">Transmembrane helix</keyword>
<feature type="transmembrane region" description="Helical" evidence="3">
    <location>
        <begin position="137"/>
        <end position="156"/>
    </location>
</feature>
<keyword evidence="3" id="KW-0812">Transmembrane</keyword>
<reference evidence="5 6" key="1">
    <citation type="submission" date="2019-01" db="EMBL/GenBank/DDBJ databases">
        <title>Nocardioides guangzhouensis sp. nov., an actinobacterium isolated from soil.</title>
        <authorList>
            <person name="Fu Y."/>
            <person name="Cai Y."/>
            <person name="Lin Z."/>
            <person name="Chen P."/>
        </authorList>
    </citation>
    <scope>NUCLEOTIDE SEQUENCE [LARGE SCALE GENOMIC DNA]</scope>
    <source>
        <strain evidence="5 6">130</strain>
    </source>
</reference>
<feature type="transmembrane region" description="Helical" evidence="3">
    <location>
        <begin position="37"/>
        <end position="57"/>
    </location>
</feature>
<dbReference type="SUPFAM" id="SSF53474">
    <property type="entry name" value="alpha/beta-Hydrolases"/>
    <property type="match status" value="1"/>
</dbReference>
<organism evidence="5 6">
    <name type="scientific">Nocardioides guangzhouensis</name>
    <dbReference type="NCBI Taxonomy" id="2497878"/>
    <lineage>
        <taxon>Bacteria</taxon>
        <taxon>Bacillati</taxon>
        <taxon>Actinomycetota</taxon>
        <taxon>Actinomycetes</taxon>
        <taxon>Propionibacteriales</taxon>
        <taxon>Nocardioidaceae</taxon>
        <taxon>Nocardioides</taxon>
    </lineage>
</organism>
<dbReference type="InterPro" id="IPR000383">
    <property type="entry name" value="Xaa-Pro-like_dom"/>
</dbReference>
<proteinExistence type="inferred from homology"/>
<protein>
    <recommendedName>
        <fullName evidence="4">Xaa-Pro dipeptidyl-peptidase-like domain-containing protein</fullName>
    </recommendedName>
</protein>
<gene>
    <name evidence="5" type="ORF">EKO23_19130</name>
</gene>
<keyword evidence="2" id="KW-0378">Hydrolase</keyword>
<dbReference type="RefSeq" id="WP_134719727.1">
    <property type="nucleotide sequence ID" value="NZ_SDKM01000033.1"/>
</dbReference>
<comment type="similarity">
    <text evidence="1">Belongs to the AB hydrolase superfamily.</text>
</comment>
<dbReference type="OrthoDB" id="9796609at2"/>
<evidence type="ECO:0000256" key="3">
    <source>
        <dbReference type="SAM" id="Phobius"/>
    </source>
</evidence>